<comment type="caution">
    <text evidence="1">The sequence shown here is derived from an EMBL/GenBank/DDBJ whole genome shotgun (WGS) entry which is preliminary data.</text>
</comment>
<evidence type="ECO:0000313" key="2">
    <source>
        <dbReference type="Proteomes" id="UP000658258"/>
    </source>
</evidence>
<reference evidence="2" key="1">
    <citation type="journal article" date="2019" name="Int. J. Syst. Evol. Microbiol.">
        <title>The Global Catalogue of Microorganisms (GCM) 10K type strain sequencing project: providing services to taxonomists for standard genome sequencing and annotation.</title>
        <authorList>
            <consortium name="The Broad Institute Genomics Platform"/>
            <consortium name="The Broad Institute Genome Sequencing Center for Infectious Disease"/>
            <person name="Wu L."/>
            <person name="Ma J."/>
        </authorList>
    </citation>
    <scope>NUCLEOTIDE SEQUENCE [LARGE SCALE GENOMIC DNA]</scope>
    <source>
        <strain evidence="2">CGMCC 1.15111</strain>
    </source>
</reference>
<dbReference type="EMBL" id="BNAG01000003">
    <property type="protein sequence ID" value="GHE65161.1"/>
    <property type="molecule type" value="Genomic_DNA"/>
</dbReference>
<name>A0ABQ3IA82_9BACT</name>
<keyword evidence="2" id="KW-1185">Reference proteome</keyword>
<proteinExistence type="predicted"/>
<gene>
    <name evidence="1" type="ORF">GCM10011340_20290</name>
</gene>
<sequence>MVFQTIYATRPAFEVALTEYLLEKCNEDNELSFPKIVFLAKEFARNYKGIKCKMMLKVKPAANIIGKPEIKPYKLEINVVRSTGRFPFLTFHLSGVDYIGNPCSDKEGHQTETILLHLVETDSETAIIKTPTQQQLQSQIDTFNRAYKVGEKVEVYNCNSPETFLDEIKSEATIMGGHTAITWLKEKGWWDLSFVKGPAPPF</sequence>
<evidence type="ECO:0000313" key="1">
    <source>
        <dbReference type="EMBL" id="GHE65161.1"/>
    </source>
</evidence>
<organism evidence="1 2">
    <name type="scientific">Roseivirga thermotolerans</name>
    <dbReference type="NCBI Taxonomy" id="1758176"/>
    <lineage>
        <taxon>Bacteria</taxon>
        <taxon>Pseudomonadati</taxon>
        <taxon>Bacteroidota</taxon>
        <taxon>Cytophagia</taxon>
        <taxon>Cytophagales</taxon>
        <taxon>Roseivirgaceae</taxon>
        <taxon>Roseivirga</taxon>
    </lineage>
</organism>
<protein>
    <submittedName>
        <fullName evidence="1">Uncharacterized protein</fullName>
    </submittedName>
</protein>
<accession>A0ABQ3IA82</accession>
<dbReference type="Proteomes" id="UP000658258">
    <property type="component" value="Unassembled WGS sequence"/>
</dbReference>